<accession>A0ABX1R699</accession>
<reference evidence="2 3" key="1">
    <citation type="submission" date="2020-03" db="EMBL/GenBank/DDBJ databases">
        <title>Alteromonas ponticola sp. nov., isolated from seawater.</title>
        <authorList>
            <person name="Yoon J.-H."/>
            <person name="Kim Y.-O."/>
        </authorList>
    </citation>
    <scope>NUCLEOTIDE SEQUENCE [LARGE SCALE GENOMIC DNA]</scope>
    <source>
        <strain evidence="2 3">MYP5</strain>
    </source>
</reference>
<organism evidence="2 3">
    <name type="scientific">Alteromonas ponticola</name>
    <dbReference type="NCBI Taxonomy" id="2720613"/>
    <lineage>
        <taxon>Bacteria</taxon>
        <taxon>Pseudomonadati</taxon>
        <taxon>Pseudomonadota</taxon>
        <taxon>Gammaproteobacteria</taxon>
        <taxon>Alteromonadales</taxon>
        <taxon>Alteromonadaceae</taxon>
        <taxon>Alteromonas/Salinimonas group</taxon>
        <taxon>Alteromonas</taxon>
    </lineage>
</organism>
<comment type="caution">
    <text evidence="2">The sequence shown here is derived from an EMBL/GenBank/DDBJ whole genome shotgun (WGS) entry which is preliminary data.</text>
</comment>
<dbReference type="Pfam" id="PF05621">
    <property type="entry name" value="TniB"/>
    <property type="match status" value="1"/>
</dbReference>
<dbReference type="SMART" id="SM00382">
    <property type="entry name" value="AAA"/>
    <property type="match status" value="1"/>
</dbReference>
<dbReference type="Gene3D" id="3.40.50.300">
    <property type="entry name" value="P-loop containing nucleotide triphosphate hydrolases"/>
    <property type="match status" value="1"/>
</dbReference>
<dbReference type="InterPro" id="IPR008868">
    <property type="entry name" value="TniB"/>
</dbReference>
<name>A0ABX1R699_9ALTE</name>
<evidence type="ECO:0000313" key="2">
    <source>
        <dbReference type="EMBL" id="NMH61002.1"/>
    </source>
</evidence>
<evidence type="ECO:0000259" key="1">
    <source>
        <dbReference type="SMART" id="SM00382"/>
    </source>
</evidence>
<dbReference type="SUPFAM" id="SSF52540">
    <property type="entry name" value="P-loop containing nucleoside triphosphate hydrolases"/>
    <property type="match status" value="1"/>
</dbReference>
<dbReference type="InterPro" id="IPR003593">
    <property type="entry name" value="AAA+_ATPase"/>
</dbReference>
<dbReference type="InterPro" id="IPR027417">
    <property type="entry name" value="P-loop_NTPase"/>
</dbReference>
<dbReference type="Proteomes" id="UP000709336">
    <property type="component" value="Unassembled WGS sequence"/>
</dbReference>
<dbReference type="RefSeq" id="WP_169211565.1">
    <property type="nucleotide sequence ID" value="NZ_JAATNW010000007.1"/>
</dbReference>
<gene>
    <name evidence="2" type="ORF">HCJ96_13280</name>
</gene>
<protein>
    <submittedName>
        <fullName evidence="2">AAA family ATPase</fullName>
    </submittedName>
</protein>
<sequence length="306" mass="34590">MSQPTHHEIYINSHFTKVIKERLQYCLRSVGRNAPSGLIIEGPTGVGKTTTCEREQLLINKQYIKNGLPAPVYLVKSPNNPGTKDYYSEILAELGDHAPYTGTLQNLRDRLYKQLVRKQVKVLIFDEFQQLIEKRSAKVVRQTLDDIKLISDKFKIACVFVGTTGVSKLAENNEQAASRYPNIIRINYMKFNNETNQARTTRFISSFLKIHSFSGLDLDEYEIALRFFAATRGDLRLFVHLLDDATGFLTAPSDIKPLTLARLASSYKFFSKKIKKTNISPFTADIAAIEDELKVTNMLKASGKAS</sequence>
<feature type="domain" description="AAA+ ATPase" evidence="1">
    <location>
        <begin position="34"/>
        <end position="252"/>
    </location>
</feature>
<evidence type="ECO:0000313" key="3">
    <source>
        <dbReference type="Proteomes" id="UP000709336"/>
    </source>
</evidence>
<keyword evidence="3" id="KW-1185">Reference proteome</keyword>
<proteinExistence type="predicted"/>
<dbReference type="EMBL" id="JAATNW010000007">
    <property type="protein sequence ID" value="NMH61002.1"/>
    <property type="molecule type" value="Genomic_DNA"/>
</dbReference>